<gene>
    <name evidence="14" type="ORF">BC748_0585</name>
</gene>
<evidence type="ECO:0000256" key="8">
    <source>
        <dbReference type="ARBA" id="ARBA00022801"/>
    </source>
</evidence>
<evidence type="ECO:0000259" key="13">
    <source>
        <dbReference type="Pfam" id="PF02897"/>
    </source>
</evidence>
<comment type="similarity">
    <text evidence="3">Belongs to the peptidase S9A family.</text>
</comment>
<evidence type="ECO:0000313" key="14">
    <source>
        <dbReference type="EMBL" id="TDP60979.1"/>
    </source>
</evidence>
<feature type="domain" description="Peptidase S9 prolyl oligopeptidase catalytic" evidence="12">
    <location>
        <begin position="478"/>
        <end position="692"/>
    </location>
</feature>
<feature type="domain" description="Peptidase S9A N-terminal" evidence="13">
    <location>
        <begin position="25"/>
        <end position="413"/>
    </location>
</feature>
<keyword evidence="8" id="KW-0378">Hydrolase</keyword>
<organism evidence="14 15">
    <name type="scientific">Flavobacterium dankookense</name>
    <dbReference type="NCBI Taxonomy" id="706186"/>
    <lineage>
        <taxon>Bacteria</taxon>
        <taxon>Pseudomonadati</taxon>
        <taxon>Bacteroidota</taxon>
        <taxon>Flavobacteriia</taxon>
        <taxon>Flavobacteriales</taxon>
        <taxon>Flavobacteriaceae</taxon>
        <taxon>Flavobacterium</taxon>
    </lineage>
</organism>
<name>A0A4R6QHC0_9FLAO</name>
<dbReference type="Gene3D" id="2.130.10.120">
    <property type="entry name" value="Prolyl oligopeptidase, N-terminal domain"/>
    <property type="match status" value="1"/>
</dbReference>
<evidence type="ECO:0000259" key="12">
    <source>
        <dbReference type="Pfam" id="PF00326"/>
    </source>
</evidence>
<evidence type="ECO:0000256" key="3">
    <source>
        <dbReference type="ARBA" id="ARBA00005228"/>
    </source>
</evidence>
<dbReference type="PRINTS" id="PR00862">
    <property type="entry name" value="PROLIGOPTASE"/>
</dbReference>
<comment type="caution">
    <text evidence="14">The sequence shown here is derived from an EMBL/GenBank/DDBJ whole genome shotgun (WGS) entry which is preliminary data.</text>
</comment>
<dbReference type="PROSITE" id="PS00708">
    <property type="entry name" value="PRO_ENDOPEP_SER"/>
    <property type="match status" value="1"/>
</dbReference>
<dbReference type="Pfam" id="PF02897">
    <property type="entry name" value="Peptidase_S9_N"/>
    <property type="match status" value="1"/>
</dbReference>
<dbReference type="InterPro" id="IPR002470">
    <property type="entry name" value="Peptidase_S9A"/>
</dbReference>
<dbReference type="GO" id="GO:0042597">
    <property type="term" value="C:periplasmic space"/>
    <property type="evidence" value="ECO:0007669"/>
    <property type="project" value="UniProtKB-SubCell"/>
</dbReference>
<evidence type="ECO:0000256" key="5">
    <source>
        <dbReference type="ARBA" id="ARBA00022670"/>
    </source>
</evidence>
<dbReference type="FunFam" id="3.40.50.1820:FF:000005">
    <property type="entry name" value="Prolyl endopeptidase"/>
    <property type="match status" value="1"/>
</dbReference>
<dbReference type="SUPFAM" id="SSF50993">
    <property type="entry name" value="Peptidase/esterase 'gauge' domain"/>
    <property type="match status" value="1"/>
</dbReference>
<dbReference type="PANTHER" id="PTHR42881">
    <property type="entry name" value="PROLYL ENDOPEPTIDASE"/>
    <property type="match status" value="1"/>
</dbReference>
<dbReference type="Pfam" id="PF00326">
    <property type="entry name" value="Peptidase_S9"/>
    <property type="match status" value="1"/>
</dbReference>
<keyword evidence="5" id="KW-0645">Protease</keyword>
<comment type="function">
    <text evidence="10">Cleaves peptide bonds on the C-terminal side of prolyl residues within peptides that are up to approximately 30 amino acids long. Has an absolute requirement for an X-Pro bond in the trans configuration immediately preceding the Pro-Y scissible bond.</text>
</comment>
<sequence>MKKSFLFLLFISQTIFSQNNLSTKKIPTSYKLHNVSIEDNYSWLEEIKSVATLNWVKEQNDVTNLHINQIVGEYDFEKKIRKYNTHNSSNFPRKKGGYFFSMYYKEKDKPSSLFIRKKLEDPPTELIDTWAIFKDRNVVIENYYPSKSSSIVAFKTSNDGSDVKEVRFINTFKKELYDDVLKSVKFSDIEWNLDFGVFYKKNSNQNRIEKDSTFQIMYHKIGTSQNEDLLVYDATNKAVSFDFFTTRDKLIISEKNAITQITTYYKVSLSDESFQLVKLFEKDSEKFKLLNYINDLVYFSSKEYDWGDVRSFHVNDIGNEKTIVPQIYSHLLLQSYLTENYLFCVYKNNNKYAIRVYDYNGNFIKKFDAPEGSIFKIKYYDKESNNLFVEMNSYTIYNYNFKLNLETGEANPYFNQYIKAKPTLFPFDYFITKHVTYKSNDNKDIPLTIVYKKGTPIDGNNPTLLEAYGGFGVISLPSYSTSLLSFIEKGGVYAFAEIRGGGEKGNQWAIDGKGLKKNNSFNDFIAAAEFLIKEKYTSSNRLAISGGSNGGLVVGVAMTKRPDLFKVVIPEVGVFDMLKFDKYTIGNHHYQEYGNPNIKLEFESLLSYSPYHNIKEDVNYPTTLIITSENDDRVVPLHSYKFAAHLQNRTAQKNPIYLLEYSDSGHYGKISTYDSYVKRQADFYSFLWFHLNK</sequence>
<evidence type="ECO:0000313" key="15">
    <source>
        <dbReference type="Proteomes" id="UP000295260"/>
    </source>
</evidence>
<dbReference type="AlphaFoldDB" id="A0A4R6QHC0"/>
<dbReference type="InterPro" id="IPR023302">
    <property type="entry name" value="Pept_S9A_N"/>
</dbReference>
<dbReference type="GO" id="GO:0006508">
    <property type="term" value="P:proteolysis"/>
    <property type="evidence" value="ECO:0007669"/>
    <property type="project" value="UniProtKB-KW"/>
</dbReference>
<dbReference type="RefSeq" id="WP_133531934.1">
    <property type="nucleotide sequence ID" value="NZ_SNXR01000011.1"/>
</dbReference>
<keyword evidence="15" id="KW-1185">Reference proteome</keyword>
<dbReference type="EC" id="3.4.21.26" evidence="4"/>
<keyword evidence="9" id="KW-0720">Serine protease</keyword>
<dbReference type="GO" id="GO:0005829">
    <property type="term" value="C:cytosol"/>
    <property type="evidence" value="ECO:0007669"/>
    <property type="project" value="TreeGrafter"/>
</dbReference>
<dbReference type="InterPro" id="IPR029058">
    <property type="entry name" value="AB_hydrolase_fold"/>
</dbReference>
<reference evidence="14 15" key="1">
    <citation type="submission" date="2019-03" db="EMBL/GenBank/DDBJ databases">
        <title>Genomic Encyclopedia of Archaeal and Bacterial Type Strains, Phase II (KMG-II): from individual species to whole genera.</title>
        <authorList>
            <person name="Goeker M."/>
        </authorList>
    </citation>
    <scope>NUCLEOTIDE SEQUENCE [LARGE SCALE GENOMIC DNA]</scope>
    <source>
        <strain evidence="14 15">DSM 25687</strain>
    </source>
</reference>
<proteinExistence type="inferred from homology"/>
<evidence type="ECO:0000256" key="9">
    <source>
        <dbReference type="ARBA" id="ARBA00022825"/>
    </source>
</evidence>
<evidence type="ECO:0000256" key="4">
    <source>
        <dbReference type="ARBA" id="ARBA00011897"/>
    </source>
</evidence>
<dbReference type="InterPro" id="IPR002471">
    <property type="entry name" value="Pept_S9_AS"/>
</dbReference>
<dbReference type="EMBL" id="SNXR01000011">
    <property type="protein sequence ID" value="TDP60979.1"/>
    <property type="molecule type" value="Genomic_DNA"/>
</dbReference>
<keyword evidence="6" id="KW-0732">Signal</keyword>
<evidence type="ECO:0000256" key="6">
    <source>
        <dbReference type="ARBA" id="ARBA00022729"/>
    </source>
</evidence>
<evidence type="ECO:0000256" key="10">
    <source>
        <dbReference type="ARBA" id="ARBA00060121"/>
    </source>
</evidence>
<dbReference type="Proteomes" id="UP000295260">
    <property type="component" value="Unassembled WGS sequence"/>
</dbReference>
<dbReference type="PANTHER" id="PTHR42881:SF2">
    <property type="entry name" value="PROLYL ENDOPEPTIDASE"/>
    <property type="match status" value="1"/>
</dbReference>
<dbReference type="OrthoDB" id="9801421at2"/>
<dbReference type="InterPro" id="IPR051167">
    <property type="entry name" value="Prolyl_oligopep/macrocyclase"/>
</dbReference>
<dbReference type="GO" id="GO:0070012">
    <property type="term" value="F:oligopeptidase activity"/>
    <property type="evidence" value="ECO:0007669"/>
    <property type="project" value="TreeGrafter"/>
</dbReference>
<protein>
    <recommendedName>
        <fullName evidence="4">prolyl oligopeptidase</fullName>
        <ecNumber evidence="4">3.4.21.26</ecNumber>
    </recommendedName>
    <alternativeName>
        <fullName evidence="11">Proline-specific endopeptidase</fullName>
    </alternativeName>
</protein>
<dbReference type="SUPFAM" id="SSF53474">
    <property type="entry name" value="alpha/beta-Hydrolases"/>
    <property type="match status" value="1"/>
</dbReference>
<evidence type="ECO:0000256" key="2">
    <source>
        <dbReference type="ARBA" id="ARBA00004418"/>
    </source>
</evidence>
<accession>A0A4R6QHC0</accession>
<dbReference type="GO" id="GO:0004252">
    <property type="term" value="F:serine-type endopeptidase activity"/>
    <property type="evidence" value="ECO:0007669"/>
    <property type="project" value="UniProtKB-EC"/>
</dbReference>
<comment type="subcellular location">
    <subcellularLocation>
        <location evidence="2">Periplasm</location>
    </subcellularLocation>
</comment>
<comment type="catalytic activity">
    <reaction evidence="1">
        <text>Hydrolysis of Pro-|-Xaa &gt;&gt; Ala-|-Xaa in oligopeptides.</text>
        <dbReference type="EC" id="3.4.21.26"/>
    </reaction>
</comment>
<evidence type="ECO:0000256" key="7">
    <source>
        <dbReference type="ARBA" id="ARBA00022764"/>
    </source>
</evidence>
<dbReference type="Gene3D" id="3.40.50.1820">
    <property type="entry name" value="alpha/beta hydrolase"/>
    <property type="match status" value="1"/>
</dbReference>
<evidence type="ECO:0000256" key="1">
    <source>
        <dbReference type="ARBA" id="ARBA00001070"/>
    </source>
</evidence>
<dbReference type="InterPro" id="IPR001375">
    <property type="entry name" value="Peptidase_S9_cat"/>
</dbReference>
<keyword evidence="7" id="KW-0574">Periplasm</keyword>
<evidence type="ECO:0000256" key="11">
    <source>
        <dbReference type="ARBA" id="ARBA00081187"/>
    </source>
</evidence>